<feature type="chain" id="PRO_5040392571" evidence="1">
    <location>
        <begin position="23"/>
        <end position="126"/>
    </location>
</feature>
<dbReference type="OrthoDB" id="7146255at2759"/>
<name>A0A9P0DPD6_PHACE</name>
<proteinExistence type="predicted"/>
<feature type="signal peptide" evidence="1">
    <location>
        <begin position="1"/>
        <end position="22"/>
    </location>
</feature>
<evidence type="ECO:0000313" key="2">
    <source>
        <dbReference type="EMBL" id="CAH1163542.1"/>
    </source>
</evidence>
<dbReference type="AlphaFoldDB" id="A0A9P0DPD6"/>
<keyword evidence="1" id="KW-0732">Signal</keyword>
<dbReference type="EMBL" id="OU896710">
    <property type="protein sequence ID" value="CAH1163542.1"/>
    <property type="molecule type" value="Genomic_DNA"/>
</dbReference>
<gene>
    <name evidence="2" type="ORF">PHAECO_LOCUS8040</name>
</gene>
<keyword evidence="3" id="KW-1185">Reference proteome</keyword>
<sequence length="126" mass="13842">MTFRAIIFVAIAIASLHQLAQAAILKKGDGQFELRLGNCNDATMADLVFQDHVHLTRIPFVTRSAESSWHGNERIICIIALSQKEQSKGSTVSITAGGINQHFVTLKMKSGSSHGLEYNIQVFGRM</sequence>
<protein>
    <submittedName>
        <fullName evidence="2">Uncharacterized protein</fullName>
    </submittedName>
</protein>
<evidence type="ECO:0000256" key="1">
    <source>
        <dbReference type="SAM" id="SignalP"/>
    </source>
</evidence>
<dbReference type="InterPro" id="IPR031734">
    <property type="entry name" value="MBF2"/>
</dbReference>
<dbReference type="Pfam" id="PF15868">
    <property type="entry name" value="MBF2"/>
    <property type="match status" value="1"/>
</dbReference>
<organism evidence="2 3">
    <name type="scientific">Phaedon cochleariae</name>
    <name type="common">Mustard beetle</name>
    <dbReference type="NCBI Taxonomy" id="80249"/>
    <lineage>
        <taxon>Eukaryota</taxon>
        <taxon>Metazoa</taxon>
        <taxon>Ecdysozoa</taxon>
        <taxon>Arthropoda</taxon>
        <taxon>Hexapoda</taxon>
        <taxon>Insecta</taxon>
        <taxon>Pterygota</taxon>
        <taxon>Neoptera</taxon>
        <taxon>Endopterygota</taxon>
        <taxon>Coleoptera</taxon>
        <taxon>Polyphaga</taxon>
        <taxon>Cucujiformia</taxon>
        <taxon>Chrysomeloidea</taxon>
        <taxon>Chrysomelidae</taxon>
        <taxon>Chrysomelinae</taxon>
        <taxon>Chrysomelini</taxon>
        <taxon>Phaedon</taxon>
    </lineage>
</organism>
<dbReference type="Proteomes" id="UP001153737">
    <property type="component" value="Chromosome 4"/>
</dbReference>
<reference evidence="2" key="2">
    <citation type="submission" date="2022-10" db="EMBL/GenBank/DDBJ databases">
        <authorList>
            <consortium name="ENA_rothamsted_submissions"/>
            <consortium name="culmorum"/>
            <person name="King R."/>
        </authorList>
    </citation>
    <scope>NUCLEOTIDE SEQUENCE</scope>
</reference>
<accession>A0A9P0DPD6</accession>
<reference evidence="2" key="1">
    <citation type="submission" date="2022-01" db="EMBL/GenBank/DDBJ databases">
        <authorList>
            <person name="King R."/>
        </authorList>
    </citation>
    <scope>NUCLEOTIDE SEQUENCE</scope>
</reference>
<evidence type="ECO:0000313" key="3">
    <source>
        <dbReference type="Proteomes" id="UP001153737"/>
    </source>
</evidence>